<dbReference type="OrthoDB" id="9806869at2"/>
<sequence>MEDDPLTRRIISAALEVHSFLGPGLLETIYEQALCHELELRGIGFERQVPVLVTYKGRSIAGQVLDLLIEKEVVVELKVVRKLPEVATAQTLSYLRATGLRRALLLNFGESRLANGIKRLAL</sequence>
<proteinExistence type="predicted"/>
<comment type="caution">
    <text evidence="1">The sequence shown here is derived from an EMBL/GenBank/DDBJ whole genome shotgun (WGS) entry which is preliminary data.</text>
</comment>
<dbReference type="InterPro" id="IPR026350">
    <property type="entry name" value="GxxExxY"/>
</dbReference>
<dbReference type="AlphaFoldDB" id="A0A1V3NE16"/>
<gene>
    <name evidence="1" type="ORF">B1C78_12110</name>
</gene>
<protein>
    <recommendedName>
        <fullName evidence="3">GxxExxY protein</fullName>
    </recommendedName>
</protein>
<evidence type="ECO:0008006" key="3">
    <source>
        <dbReference type="Google" id="ProtNLM"/>
    </source>
</evidence>
<name>A0A1V3NE16_9GAMM</name>
<dbReference type="STRING" id="108003.B1C78_12110"/>
<reference evidence="1 2" key="1">
    <citation type="submission" date="2017-02" db="EMBL/GenBank/DDBJ databases">
        <title>Genomic diversity within the haloalkaliphilic genus Thioalkalivibrio.</title>
        <authorList>
            <person name="Ahn A.-C."/>
            <person name="Meier-Kolthoff J."/>
            <person name="Overmars L."/>
            <person name="Richter M."/>
            <person name="Woyke T."/>
            <person name="Sorokin D.Y."/>
            <person name="Muyzer G."/>
        </authorList>
    </citation>
    <scope>NUCLEOTIDE SEQUENCE [LARGE SCALE GENOMIC DNA]</scope>
    <source>
        <strain evidence="1 2">ALJD</strain>
    </source>
</reference>
<dbReference type="Pfam" id="PF13366">
    <property type="entry name" value="PDDEXK_3"/>
    <property type="match status" value="1"/>
</dbReference>
<dbReference type="Proteomes" id="UP000189462">
    <property type="component" value="Unassembled WGS sequence"/>
</dbReference>
<dbReference type="RefSeq" id="WP_077279422.1">
    <property type="nucleotide sequence ID" value="NZ_MVBK01000074.1"/>
</dbReference>
<evidence type="ECO:0000313" key="2">
    <source>
        <dbReference type="Proteomes" id="UP000189462"/>
    </source>
</evidence>
<organism evidence="1 2">
    <name type="scientific">Thioalkalivibrio denitrificans</name>
    <dbReference type="NCBI Taxonomy" id="108003"/>
    <lineage>
        <taxon>Bacteria</taxon>
        <taxon>Pseudomonadati</taxon>
        <taxon>Pseudomonadota</taxon>
        <taxon>Gammaproteobacteria</taxon>
        <taxon>Chromatiales</taxon>
        <taxon>Ectothiorhodospiraceae</taxon>
        <taxon>Thioalkalivibrio</taxon>
    </lineage>
</organism>
<dbReference type="EMBL" id="MVBK01000074">
    <property type="protein sequence ID" value="OOG23183.1"/>
    <property type="molecule type" value="Genomic_DNA"/>
</dbReference>
<keyword evidence="2" id="KW-1185">Reference proteome</keyword>
<accession>A0A1V3NE16</accession>
<evidence type="ECO:0000313" key="1">
    <source>
        <dbReference type="EMBL" id="OOG23183.1"/>
    </source>
</evidence>
<dbReference type="NCBIfam" id="TIGR04256">
    <property type="entry name" value="GxxExxY"/>
    <property type="match status" value="1"/>
</dbReference>